<keyword evidence="1" id="KW-0805">Transcription regulation</keyword>
<dbReference type="SUPFAM" id="SSF46785">
    <property type="entry name" value="Winged helix' DNA-binding domain"/>
    <property type="match status" value="1"/>
</dbReference>
<dbReference type="Proteomes" id="UP000663525">
    <property type="component" value="Chromosome"/>
</dbReference>
<dbReference type="Gene3D" id="1.10.10.10">
    <property type="entry name" value="Winged helix-like DNA-binding domain superfamily/Winged helix DNA-binding domain"/>
    <property type="match status" value="1"/>
</dbReference>
<dbReference type="AlphaFoldDB" id="A0A897N440"/>
<dbReference type="InterPro" id="IPR036388">
    <property type="entry name" value="WH-like_DNA-bd_sf"/>
</dbReference>
<feature type="domain" description="Fido" evidence="3">
    <location>
        <begin position="130"/>
        <end position="279"/>
    </location>
</feature>
<evidence type="ECO:0000313" key="5">
    <source>
        <dbReference type="Proteomes" id="UP000663525"/>
    </source>
</evidence>
<dbReference type="InterPro" id="IPR036597">
    <property type="entry name" value="Fido-like_dom_sf"/>
</dbReference>
<dbReference type="PROSITE" id="PS51459">
    <property type="entry name" value="FIDO"/>
    <property type="match status" value="1"/>
</dbReference>
<proteinExistence type="predicted"/>
<dbReference type="GeneID" id="68856477"/>
<keyword evidence="2" id="KW-0804">Transcription</keyword>
<evidence type="ECO:0000313" key="4">
    <source>
        <dbReference type="EMBL" id="QSG07261.1"/>
    </source>
</evidence>
<dbReference type="Pfam" id="PF13784">
    <property type="entry name" value="Fic_N"/>
    <property type="match status" value="1"/>
</dbReference>
<dbReference type="InterPro" id="IPR001034">
    <property type="entry name" value="DeoR_HTH"/>
</dbReference>
<dbReference type="InterPro" id="IPR036390">
    <property type="entry name" value="WH_DNA-bd_sf"/>
</dbReference>
<reference evidence="4" key="1">
    <citation type="submission" date="2020-11" db="EMBL/GenBank/DDBJ databases">
        <title>Carbohydrate-dependent, anaerobic sulfur respiration: A novel catabolism in halophilic archaea.</title>
        <authorList>
            <person name="Sorokin D.Y."/>
            <person name="Messina E."/>
            <person name="Smedile F."/>
            <person name="La Cono V."/>
            <person name="Hallsworth J.E."/>
            <person name="Yakimov M.M."/>
        </authorList>
    </citation>
    <scope>NUCLEOTIDE SEQUENCE</scope>
    <source>
        <strain evidence="4">HSR12-1</strain>
    </source>
</reference>
<dbReference type="Pfam" id="PF02661">
    <property type="entry name" value="Fic"/>
    <property type="match status" value="1"/>
</dbReference>
<gene>
    <name evidence="4" type="ORF">HSR121_2944</name>
</gene>
<name>A0A897N440_9EURY</name>
<dbReference type="InterPro" id="IPR026287">
    <property type="entry name" value="SoFic-like"/>
</dbReference>
<organism evidence="4 5">
    <name type="scientific">Halapricum desulfuricans</name>
    <dbReference type="NCBI Taxonomy" id="2841257"/>
    <lineage>
        <taxon>Archaea</taxon>
        <taxon>Methanobacteriati</taxon>
        <taxon>Methanobacteriota</taxon>
        <taxon>Stenosarchaea group</taxon>
        <taxon>Halobacteria</taxon>
        <taxon>Halobacteriales</taxon>
        <taxon>Haloarculaceae</taxon>
        <taxon>Halapricum</taxon>
    </lineage>
</organism>
<protein>
    <submittedName>
        <fullName evidence="4">Putative transciptional regulator</fullName>
    </submittedName>
</protein>
<dbReference type="EMBL" id="CP064787">
    <property type="protein sequence ID" value="QSG07261.1"/>
    <property type="molecule type" value="Genomic_DNA"/>
</dbReference>
<dbReference type="PANTHER" id="PTHR13504">
    <property type="entry name" value="FIDO DOMAIN-CONTAINING PROTEIN DDB_G0283145"/>
    <property type="match status" value="1"/>
</dbReference>
<dbReference type="SUPFAM" id="SSF140931">
    <property type="entry name" value="Fic-like"/>
    <property type="match status" value="1"/>
</dbReference>
<evidence type="ECO:0000256" key="1">
    <source>
        <dbReference type="ARBA" id="ARBA00023015"/>
    </source>
</evidence>
<accession>A0A897N440</accession>
<evidence type="ECO:0000259" key="3">
    <source>
        <dbReference type="PROSITE" id="PS51459"/>
    </source>
</evidence>
<sequence length="384" mass="43687">MPTEELPERAPGKYVPFGQQSYYLPEELPPSREIEFGPEFHETLQDAIYQLGRLEGISEETDASPIVYTSLVRREAVESVLIEGADLELEDLFRPSDIDRGETTRDLREGLNYEKAVKEGANRVAETGGISIELIHGLHETIMAGVRDEGDETGRFRSQPVHIPPPEPHRAPFIPPAPSHVPGLMENLVTYIKQGGPYHDLVDLGIVHYQFETIHPYGDGNGRLGRLLITLQLVKQGYLSDPYLYPSAYFNEHKIEYVKLLRAVSEDGAWEQWLHFFVDGIRQQAADAVARTDELRGLRQKYDARYGHEKTATDRLAMRLFQYPYVTTNDVEELLDVSHQTARNAITELERDGVLQETTGKERYQEFKAVDIFDILTRSFGNES</sequence>
<dbReference type="InterPro" id="IPR040198">
    <property type="entry name" value="Fido_containing"/>
</dbReference>
<dbReference type="InterPro" id="IPR025758">
    <property type="entry name" value="Fic/DOC_N"/>
</dbReference>
<dbReference type="RefSeq" id="WP_229113704.1">
    <property type="nucleotide sequence ID" value="NZ_CP064787.1"/>
</dbReference>
<dbReference type="Gene3D" id="1.10.3290.10">
    <property type="entry name" value="Fido-like domain"/>
    <property type="match status" value="1"/>
</dbReference>
<evidence type="ECO:0000256" key="2">
    <source>
        <dbReference type="ARBA" id="ARBA00023163"/>
    </source>
</evidence>
<dbReference type="InterPro" id="IPR003812">
    <property type="entry name" value="Fido"/>
</dbReference>
<dbReference type="PIRSF" id="PIRSF038925">
    <property type="entry name" value="AMP-prot_trans"/>
    <property type="match status" value="1"/>
</dbReference>
<dbReference type="PANTHER" id="PTHR13504:SF38">
    <property type="entry name" value="FIDO DOMAIN-CONTAINING PROTEIN"/>
    <property type="match status" value="1"/>
</dbReference>
<dbReference type="GO" id="GO:0003700">
    <property type="term" value="F:DNA-binding transcription factor activity"/>
    <property type="evidence" value="ECO:0007669"/>
    <property type="project" value="InterPro"/>
</dbReference>
<dbReference type="Pfam" id="PF08220">
    <property type="entry name" value="HTH_DeoR"/>
    <property type="match status" value="1"/>
</dbReference>